<feature type="transmembrane region" description="Helical" evidence="1">
    <location>
        <begin position="47"/>
        <end position="69"/>
    </location>
</feature>
<dbReference type="EMBL" id="JBFOLJ010000005">
    <property type="protein sequence ID" value="KAL2536066.1"/>
    <property type="molecule type" value="Genomic_DNA"/>
</dbReference>
<evidence type="ECO:0000313" key="3">
    <source>
        <dbReference type="Proteomes" id="UP001604277"/>
    </source>
</evidence>
<protein>
    <submittedName>
        <fullName evidence="2">Uncharacterized protein</fullName>
    </submittedName>
</protein>
<dbReference type="Proteomes" id="UP001604277">
    <property type="component" value="Unassembled WGS sequence"/>
</dbReference>
<keyword evidence="3" id="KW-1185">Reference proteome</keyword>
<comment type="caution">
    <text evidence="2">The sequence shown here is derived from an EMBL/GenBank/DDBJ whole genome shotgun (WGS) entry which is preliminary data.</text>
</comment>
<name>A0ABD1VFE5_9LAMI</name>
<sequence>MGLLADPVGSVCRVAQIRCDLRGRGAWLTGGVDPPELRGGRSAQIPLVFFGGFLSFVTWWIFSGGFEFCDMVNWKRRRRDGGKRRRSQRVGRKCWVGSAVGDGGGGCRRSPCLAG</sequence>
<reference evidence="3" key="1">
    <citation type="submission" date="2024-07" db="EMBL/GenBank/DDBJ databases">
        <title>Two chromosome-level genome assemblies of Korean endemic species Abeliophyllum distichum and Forsythia ovata (Oleaceae).</title>
        <authorList>
            <person name="Jang H."/>
        </authorList>
    </citation>
    <scope>NUCLEOTIDE SEQUENCE [LARGE SCALE GENOMIC DNA]</scope>
</reference>
<evidence type="ECO:0000313" key="2">
    <source>
        <dbReference type="EMBL" id="KAL2536066.1"/>
    </source>
</evidence>
<keyword evidence="1" id="KW-0812">Transmembrane</keyword>
<organism evidence="2 3">
    <name type="scientific">Forsythia ovata</name>
    <dbReference type="NCBI Taxonomy" id="205694"/>
    <lineage>
        <taxon>Eukaryota</taxon>
        <taxon>Viridiplantae</taxon>
        <taxon>Streptophyta</taxon>
        <taxon>Embryophyta</taxon>
        <taxon>Tracheophyta</taxon>
        <taxon>Spermatophyta</taxon>
        <taxon>Magnoliopsida</taxon>
        <taxon>eudicotyledons</taxon>
        <taxon>Gunneridae</taxon>
        <taxon>Pentapetalae</taxon>
        <taxon>asterids</taxon>
        <taxon>lamiids</taxon>
        <taxon>Lamiales</taxon>
        <taxon>Oleaceae</taxon>
        <taxon>Forsythieae</taxon>
        <taxon>Forsythia</taxon>
    </lineage>
</organism>
<keyword evidence="1" id="KW-0472">Membrane</keyword>
<gene>
    <name evidence="2" type="ORF">Fot_17457</name>
</gene>
<proteinExistence type="predicted"/>
<evidence type="ECO:0000256" key="1">
    <source>
        <dbReference type="SAM" id="Phobius"/>
    </source>
</evidence>
<accession>A0ABD1VFE5</accession>
<keyword evidence="1" id="KW-1133">Transmembrane helix</keyword>
<dbReference type="AlphaFoldDB" id="A0ABD1VFE5"/>